<dbReference type="SUPFAM" id="SSF81593">
    <property type="entry name" value="Nucleotidyltransferase substrate binding subunit/domain"/>
    <property type="match status" value="1"/>
</dbReference>
<accession>A0A7Y9FL95</accession>
<comment type="caution">
    <text evidence="2">The sequence shown here is derived from an EMBL/GenBank/DDBJ whole genome shotgun (WGS) entry which is preliminary data.</text>
</comment>
<dbReference type="PANTHER" id="PTHR33933">
    <property type="entry name" value="NUCLEOTIDYLTRANSFERASE"/>
    <property type="match status" value="1"/>
</dbReference>
<dbReference type="Gene3D" id="3.30.460.10">
    <property type="entry name" value="Beta Polymerase, domain 2"/>
    <property type="match status" value="1"/>
</dbReference>
<keyword evidence="3" id="KW-1185">Reference proteome</keyword>
<evidence type="ECO:0000313" key="3">
    <source>
        <dbReference type="Proteomes" id="UP000517753"/>
    </source>
</evidence>
<reference evidence="2 3" key="1">
    <citation type="submission" date="2020-07" db="EMBL/GenBank/DDBJ databases">
        <authorList>
            <person name="Partida-Martinez L."/>
            <person name="Huntemann M."/>
            <person name="Clum A."/>
            <person name="Wang J."/>
            <person name="Palaniappan K."/>
            <person name="Ritter S."/>
            <person name="Chen I.-M."/>
            <person name="Stamatis D."/>
            <person name="Reddy T."/>
            <person name="O'Malley R."/>
            <person name="Daum C."/>
            <person name="Shapiro N."/>
            <person name="Ivanova N."/>
            <person name="Kyrpides N."/>
            <person name="Woyke T."/>
        </authorList>
    </citation>
    <scope>NUCLEOTIDE SEQUENCE [LARGE SCALE GENOMIC DNA]</scope>
    <source>
        <strain evidence="2 3">AS2.3</strain>
    </source>
</reference>
<dbReference type="SMART" id="SM00748">
    <property type="entry name" value="HEPN"/>
    <property type="match status" value="1"/>
</dbReference>
<dbReference type="EMBL" id="JACCBY010000001">
    <property type="protein sequence ID" value="NYD89188.1"/>
    <property type="molecule type" value="Genomic_DNA"/>
</dbReference>
<gene>
    <name evidence="2" type="ORF">HD841_000957</name>
</gene>
<proteinExistence type="predicted"/>
<evidence type="ECO:0000259" key="1">
    <source>
        <dbReference type="PROSITE" id="PS50910"/>
    </source>
</evidence>
<keyword evidence="2" id="KW-0808">Transferase</keyword>
<dbReference type="Proteomes" id="UP000517753">
    <property type="component" value="Unassembled WGS sequence"/>
</dbReference>
<name>A0A7Y9FL95_9SPHN</name>
<dbReference type="PROSITE" id="PS50910">
    <property type="entry name" value="HEPN"/>
    <property type="match status" value="1"/>
</dbReference>
<dbReference type="InterPro" id="IPR052548">
    <property type="entry name" value="Type_VII_TA_antitoxin"/>
</dbReference>
<dbReference type="Gene3D" id="1.20.120.330">
    <property type="entry name" value="Nucleotidyltransferases domain 2"/>
    <property type="match status" value="1"/>
</dbReference>
<dbReference type="InterPro" id="IPR007842">
    <property type="entry name" value="HEPN_dom"/>
</dbReference>
<dbReference type="RefSeq" id="WP_257015226.1">
    <property type="nucleotide sequence ID" value="NZ_JACCBY010000001.1"/>
</dbReference>
<organism evidence="2 3">
    <name type="scientific">Sphingomonas melonis</name>
    <dbReference type="NCBI Taxonomy" id="152682"/>
    <lineage>
        <taxon>Bacteria</taxon>
        <taxon>Pseudomonadati</taxon>
        <taxon>Pseudomonadota</taxon>
        <taxon>Alphaproteobacteria</taxon>
        <taxon>Sphingomonadales</taxon>
        <taxon>Sphingomonadaceae</taxon>
        <taxon>Sphingomonas</taxon>
    </lineage>
</organism>
<evidence type="ECO:0000313" key="2">
    <source>
        <dbReference type="EMBL" id="NYD89188.1"/>
    </source>
</evidence>
<dbReference type="Pfam" id="PF05168">
    <property type="entry name" value="HEPN"/>
    <property type="match status" value="1"/>
</dbReference>
<dbReference type="GO" id="GO:0016740">
    <property type="term" value="F:transferase activity"/>
    <property type="evidence" value="ECO:0007669"/>
    <property type="project" value="UniProtKB-KW"/>
</dbReference>
<dbReference type="PANTHER" id="PTHR33933:SF1">
    <property type="entry name" value="PROTEIN ADENYLYLTRANSFERASE MNTA-RELATED"/>
    <property type="match status" value="1"/>
</dbReference>
<reference evidence="2 3" key="2">
    <citation type="submission" date="2020-08" db="EMBL/GenBank/DDBJ databases">
        <title>The Agave Microbiome: Exploring the role of microbial communities in plant adaptations to desert environments.</title>
        <authorList>
            <person name="Partida-Martinez L.P."/>
        </authorList>
    </citation>
    <scope>NUCLEOTIDE SEQUENCE [LARGE SCALE GENOMIC DNA]</scope>
    <source>
        <strain evidence="2 3">AS2.3</strain>
    </source>
</reference>
<dbReference type="AlphaFoldDB" id="A0A7Y9FL95"/>
<dbReference type="CDD" id="cd05403">
    <property type="entry name" value="NT_KNTase_like"/>
    <property type="match status" value="1"/>
</dbReference>
<feature type="domain" description="HEPN" evidence="1">
    <location>
        <begin position="178"/>
        <end position="298"/>
    </location>
</feature>
<protein>
    <submittedName>
        <fullName evidence="2">Putative nucleotidyltransferase/HEPN domain-containing protein</fullName>
    </submittedName>
</protein>
<dbReference type="InterPro" id="IPR043519">
    <property type="entry name" value="NT_sf"/>
</dbReference>
<dbReference type="SUPFAM" id="SSF81301">
    <property type="entry name" value="Nucleotidyltransferase"/>
    <property type="match status" value="1"/>
</dbReference>
<sequence>MMLRSRPMRVDTDHLPQAKRQELAKIVRILFAEFDDALSGRKAEFRKNGRILKLILYGSYARGDWVADPVGGYFSDYDLLVVVNNDQLADMVEYWSLAEDRLVRETTISGSIATPVNFIVHGLSDLNRQLRRGRPFFLNIVRDGIALYEAPGHPLDGAEPLSEEQARAEALIHFQEWFPSAVKFIRAGDFLVGDNAPKEAAFQFHQAAERLYHCVLLVLTLYSPKSHKLNMLRSQAERLAPTLIEAWPRETRQDKRAFELLRRAYVEARYSPHFRVTAVELEWLSARVSVLRDLVEEVCLARLRLDP</sequence>